<proteinExistence type="inferred from homology"/>
<name>A0AA35WEK6_GEOBA</name>
<dbReference type="Pfam" id="PF26158">
    <property type="entry name" value="Claudin_TMEM179-179B"/>
    <property type="match status" value="1"/>
</dbReference>
<dbReference type="EMBL" id="CASHTH010001114">
    <property type="protein sequence ID" value="CAI8011680.1"/>
    <property type="molecule type" value="Genomic_DNA"/>
</dbReference>
<evidence type="ECO:0000256" key="5">
    <source>
        <dbReference type="ARBA" id="ARBA00093776"/>
    </source>
</evidence>
<keyword evidence="3 6" id="KW-1133">Transmembrane helix</keyword>
<keyword evidence="8" id="KW-1185">Reference proteome</keyword>
<evidence type="ECO:0000256" key="2">
    <source>
        <dbReference type="ARBA" id="ARBA00022692"/>
    </source>
</evidence>
<feature type="transmembrane region" description="Helical" evidence="6">
    <location>
        <begin position="87"/>
        <end position="110"/>
    </location>
</feature>
<keyword evidence="4 6" id="KW-0472">Membrane</keyword>
<feature type="transmembrane region" description="Helical" evidence="6">
    <location>
        <begin position="16"/>
        <end position="40"/>
    </location>
</feature>
<feature type="transmembrane region" description="Helical" evidence="6">
    <location>
        <begin position="117"/>
        <end position="142"/>
    </location>
</feature>
<gene>
    <name evidence="7" type="ORF">GBAR_LOCUS7503</name>
</gene>
<feature type="transmembrane region" description="Helical" evidence="6">
    <location>
        <begin position="188"/>
        <end position="210"/>
    </location>
</feature>
<comment type="subcellular location">
    <subcellularLocation>
        <location evidence="1">Membrane</location>
        <topology evidence="1">Multi-pass membrane protein</topology>
    </subcellularLocation>
</comment>
<dbReference type="Proteomes" id="UP001174909">
    <property type="component" value="Unassembled WGS sequence"/>
</dbReference>
<evidence type="ECO:0000256" key="1">
    <source>
        <dbReference type="ARBA" id="ARBA00004141"/>
    </source>
</evidence>
<dbReference type="InterPro" id="IPR059010">
    <property type="entry name" value="TMEM179-179B"/>
</dbReference>
<reference evidence="7" key="1">
    <citation type="submission" date="2023-03" db="EMBL/GenBank/DDBJ databases">
        <authorList>
            <person name="Steffen K."/>
            <person name="Cardenas P."/>
        </authorList>
    </citation>
    <scope>NUCLEOTIDE SEQUENCE</scope>
</reference>
<accession>A0AA35WEK6</accession>
<comment type="similarity">
    <text evidence="5">Belongs to the TMEM179 family.</text>
</comment>
<dbReference type="AlphaFoldDB" id="A0AA35WEK6"/>
<comment type="caution">
    <text evidence="7">The sequence shown here is derived from an EMBL/GenBank/DDBJ whole genome shotgun (WGS) entry which is preliminary data.</text>
</comment>
<evidence type="ECO:0000256" key="3">
    <source>
        <dbReference type="ARBA" id="ARBA00022989"/>
    </source>
</evidence>
<organism evidence="7 8">
    <name type="scientific">Geodia barretti</name>
    <name type="common">Barrett's horny sponge</name>
    <dbReference type="NCBI Taxonomy" id="519541"/>
    <lineage>
        <taxon>Eukaryota</taxon>
        <taxon>Metazoa</taxon>
        <taxon>Porifera</taxon>
        <taxon>Demospongiae</taxon>
        <taxon>Heteroscleromorpha</taxon>
        <taxon>Tetractinellida</taxon>
        <taxon>Astrophorina</taxon>
        <taxon>Geodiidae</taxon>
        <taxon>Geodia</taxon>
    </lineage>
</organism>
<evidence type="ECO:0000313" key="7">
    <source>
        <dbReference type="EMBL" id="CAI8011680.1"/>
    </source>
</evidence>
<evidence type="ECO:0000256" key="6">
    <source>
        <dbReference type="SAM" id="Phobius"/>
    </source>
</evidence>
<protein>
    <submittedName>
        <fullName evidence="7">Uncharacterized protein</fullName>
    </submittedName>
</protein>
<evidence type="ECO:0000256" key="4">
    <source>
        <dbReference type="ARBA" id="ARBA00023136"/>
    </source>
</evidence>
<evidence type="ECO:0000313" key="8">
    <source>
        <dbReference type="Proteomes" id="UP001174909"/>
    </source>
</evidence>
<sequence>MGLLNLCMKKNPFSRAFHFFLMVPCAVLTVMAAISLGSFVPLHLDIRDYEGSGAATSDLNTCILFATADNENKMVDYQPDNACDFTIWGQVAVGSLAVAMATVLFVKAFLGIKVFSWFVLIELLLSIAGFIFTMALGVVITVGLDDTCRAFETINELDEDTVYMPCEDYRYAGNSGISFYSPLNTVRIVTWIEATVLFLLLLWFSLVSLLKCATCCARMGSGKAKPTKLENDTDTKA</sequence>
<keyword evidence="2 6" id="KW-0812">Transmembrane</keyword>